<keyword evidence="6" id="KW-0732">Signal</keyword>
<dbReference type="EMBL" id="JBICBT010000762">
    <property type="protein sequence ID" value="KAL3102361.1"/>
    <property type="molecule type" value="Genomic_DNA"/>
</dbReference>
<dbReference type="GO" id="GO:0005230">
    <property type="term" value="F:extracellular ligand-gated monoatomic ion channel activity"/>
    <property type="evidence" value="ECO:0007669"/>
    <property type="project" value="UniProtKB-ARBA"/>
</dbReference>
<dbReference type="InterPro" id="IPR006028">
    <property type="entry name" value="GABAA/Glycine_rcpt"/>
</dbReference>
<evidence type="ECO:0000256" key="12">
    <source>
        <dbReference type="SAM" id="Phobius"/>
    </source>
</evidence>
<dbReference type="CDD" id="cd19049">
    <property type="entry name" value="LGIC_TM_anion"/>
    <property type="match status" value="1"/>
</dbReference>
<evidence type="ECO:0000259" key="13">
    <source>
        <dbReference type="Pfam" id="PF02931"/>
    </source>
</evidence>
<evidence type="ECO:0000256" key="8">
    <source>
        <dbReference type="ARBA" id="ARBA00023065"/>
    </source>
</evidence>
<sequence length="565" mass="65882">MVVNSVLPNLLNVAQIVNIVTPPQNQQQQHNGEIFVEFPSQNIMSAQQLPITVGNEQYQNTHYECTPEFVADRSAHILNQIFHPNRYDKHLIPEPNGVTVAIELALQTFYDVSETSASFTADVLMSQIWHDRRLRYSHMSNCHQNLTLSSAIVDRLWQPFVCFVNSKKSELHISPSANTFVLIYPNGTVWMNFRLRVEGPCYVDLTQYPFNEEECELVLESYAYNAANVRLKWRDWNPVFEYPSRTKMPDFVLSEIRWAKHSFVYAAGKWDQLTVNFFLNRQYGVYIFQMYFPVQTAVAMSWIPFFLDHRSLPARITLAVSSLMSITFQYGNILKSLPRVSYVMSVDVWIFAGIAFIAGSLIELAIVGHLHRCSRIHRLSSRQRNRCYLLEEREQGMATSMSIPQTPLESAVSFTTPTPLPMADIRLNSAAYGTFYMEQMRENGTRDEANIWPRTKNSVEHKEGTQNNGGIEWQRKIKRRKPSALQHQQNFGRAPTRINKLMRSGTNQIRKQFRQTVYCNWSDPVYWDERARIYFPMAYMVFNIAYWSYYVGFHKFLRPWMLANK</sequence>
<evidence type="ECO:0000256" key="4">
    <source>
        <dbReference type="ARBA" id="ARBA00022475"/>
    </source>
</evidence>
<evidence type="ECO:0000256" key="11">
    <source>
        <dbReference type="SAM" id="MobiDB-lite"/>
    </source>
</evidence>
<keyword evidence="7 12" id="KW-1133">Transmembrane helix</keyword>
<dbReference type="InterPro" id="IPR036734">
    <property type="entry name" value="Neur_chan_lig-bd_sf"/>
</dbReference>
<evidence type="ECO:0000313" key="15">
    <source>
        <dbReference type="EMBL" id="KAL3102361.1"/>
    </source>
</evidence>
<accession>A0ABD2KHH0</accession>
<dbReference type="InterPro" id="IPR006029">
    <property type="entry name" value="Neurotrans-gated_channel_TM"/>
</dbReference>
<keyword evidence="8" id="KW-0406">Ion transport</keyword>
<keyword evidence="10" id="KW-0407">Ion channel</keyword>
<evidence type="ECO:0000256" key="1">
    <source>
        <dbReference type="ARBA" id="ARBA00004141"/>
    </source>
</evidence>
<feature type="transmembrane region" description="Helical" evidence="12">
    <location>
        <begin position="533"/>
        <end position="552"/>
    </location>
</feature>
<dbReference type="InterPro" id="IPR006202">
    <property type="entry name" value="Neur_chan_lig-bd"/>
</dbReference>
<reference evidence="15 16" key="1">
    <citation type="submission" date="2024-10" db="EMBL/GenBank/DDBJ databases">
        <authorList>
            <person name="Kim D."/>
        </authorList>
    </citation>
    <scope>NUCLEOTIDE SEQUENCE [LARGE SCALE GENOMIC DNA]</scope>
    <source>
        <strain evidence="15">BH-2024</strain>
    </source>
</reference>
<organism evidence="15 16">
    <name type="scientific">Heterodera trifolii</name>
    <dbReference type="NCBI Taxonomy" id="157864"/>
    <lineage>
        <taxon>Eukaryota</taxon>
        <taxon>Metazoa</taxon>
        <taxon>Ecdysozoa</taxon>
        <taxon>Nematoda</taxon>
        <taxon>Chromadorea</taxon>
        <taxon>Rhabditida</taxon>
        <taxon>Tylenchina</taxon>
        <taxon>Tylenchomorpha</taxon>
        <taxon>Tylenchoidea</taxon>
        <taxon>Heteroderidae</taxon>
        <taxon>Heteroderinae</taxon>
        <taxon>Heterodera</taxon>
    </lineage>
</organism>
<dbReference type="Gene3D" id="1.20.58.390">
    <property type="entry name" value="Neurotransmitter-gated ion-channel transmembrane domain"/>
    <property type="match status" value="1"/>
</dbReference>
<feature type="transmembrane region" description="Helical" evidence="12">
    <location>
        <begin position="312"/>
        <end position="330"/>
    </location>
</feature>
<dbReference type="PRINTS" id="PR00253">
    <property type="entry name" value="GABAARECEPTR"/>
</dbReference>
<dbReference type="AlphaFoldDB" id="A0ABD2KHH0"/>
<keyword evidence="5 12" id="KW-0812">Transmembrane</keyword>
<evidence type="ECO:0000256" key="6">
    <source>
        <dbReference type="ARBA" id="ARBA00022729"/>
    </source>
</evidence>
<dbReference type="SUPFAM" id="SSF63712">
    <property type="entry name" value="Nicotinic receptor ligand binding domain-like"/>
    <property type="match status" value="1"/>
</dbReference>
<name>A0ABD2KHH0_9BILA</name>
<dbReference type="InterPro" id="IPR006201">
    <property type="entry name" value="Neur_channel"/>
</dbReference>
<dbReference type="Proteomes" id="UP001620626">
    <property type="component" value="Unassembled WGS sequence"/>
</dbReference>
<proteinExistence type="predicted"/>
<evidence type="ECO:0000256" key="2">
    <source>
        <dbReference type="ARBA" id="ARBA00004236"/>
    </source>
</evidence>
<evidence type="ECO:0000256" key="7">
    <source>
        <dbReference type="ARBA" id="ARBA00022989"/>
    </source>
</evidence>
<dbReference type="Pfam" id="PF02931">
    <property type="entry name" value="Neur_chan_LBD"/>
    <property type="match status" value="1"/>
</dbReference>
<dbReference type="Pfam" id="PF02932">
    <property type="entry name" value="Neur_chan_memb"/>
    <property type="match status" value="1"/>
</dbReference>
<protein>
    <submittedName>
        <fullName evidence="15">Uncharacterized protein</fullName>
    </submittedName>
</protein>
<dbReference type="InterPro" id="IPR036719">
    <property type="entry name" value="Neuro-gated_channel_TM_sf"/>
</dbReference>
<feature type="transmembrane region" description="Helical" evidence="12">
    <location>
        <begin position="283"/>
        <end position="305"/>
    </location>
</feature>
<feature type="domain" description="Neurotransmitter-gated ion-channel transmembrane" evidence="14">
    <location>
        <begin position="290"/>
        <end position="547"/>
    </location>
</feature>
<keyword evidence="16" id="KW-1185">Reference proteome</keyword>
<keyword evidence="4" id="KW-1003">Cell membrane</keyword>
<gene>
    <name evidence="15" type="ORF">niasHT_029786</name>
</gene>
<comment type="subcellular location">
    <subcellularLocation>
        <location evidence="2">Cell membrane</location>
    </subcellularLocation>
    <subcellularLocation>
        <location evidence="1">Membrane</location>
        <topology evidence="1">Multi-pass membrane protein</topology>
    </subcellularLocation>
</comment>
<dbReference type="Gene3D" id="2.70.170.10">
    <property type="entry name" value="Neurotransmitter-gated ion-channel ligand-binding domain"/>
    <property type="match status" value="1"/>
</dbReference>
<evidence type="ECO:0000259" key="14">
    <source>
        <dbReference type="Pfam" id="PF02932"/>
    </source>
</evidence>
<feature type="transmembrane region" description="Helical" evidence="12">
    <location>
        <begin position="350"/>
        <end position="370"/>
    </location>
</feature>
<dbReference type="CDD" id="cd18990">
    <property type="entry name" value="LGIC_ECD_GABAAR"/>
    <property type="match status" value="1"/>
</dbReference>
<evidence type="ECO:0000256" key="3">
    <source>
        <dbReference type="ARBA" id="ARBA00022448"/>
    </source>
</evidence>
<dbReference type="InterPro" id="IPR038050">
    <property type="entry name" value="Neuro_actylchol_rec"/>
</dbReference>
<evidence type="ECO:0000313" key="16">
    <source>
        <dbReference type="Proteomes" id="UP001620626"/>
    </source>
</evidence>
<dbReference type="SUPFAM" id="SSF90112">
    <property type="entry name" value="Neurotransmitter-gated ion-channel transmembrane pore"/>
    <property type="match status" value="1"/>
</dbReference>
<keyword evidence="9 12" id="KW-0472">Membrane</keyword>
<comment type="caution">
    <text evidence="15">The sequence shown here is derived from an EMBL/GenBank/DDBJ whole genome shotgun (WGS) entry which is preliminary data.</text>
</comment>
<evidence type="ECO:0000256" key="9">
    <source>
        <dbReference type="ARBA" id="ARBA00023136"/>
    </source>
</evidence>
<keyword evidence="3" id="KW-0813">Transport</keyword>
<feature type="domain" description="Neurotransmitter-gated ion-channel ligand-binding" evidence="13">
    <location>
        <begin position="76"/>
        <end position="282"/>
    </location>
</feature>
<dbReference type="PANTHER" id="PTHR18945">
    <property type="entry name" value="NEUROTRANSMITTER GATED ION CHANNEL"/>
    <property type="match status" value="1"/>
</dbReference>
<evidence type="ECO:0000256" key="5">
    <source>
        <dbReference type="ARBA" id="ARBA00022692"/>
    </source>
</evidence>
<dbReference type="GO" id="GO:0005886">
    <property type="term" value="C:plasma membrane"/>
    <property type="evidence" value="ECO:0007669"/>
    <property type="project" value="UniProtKB-SubCell"/>
</dbReference>
<feature type="region of interest" description="Disordered" evidence="11">
    <location>
        <begin position="459"/>
        <end position="490"/>
    </location>
</feature>
<evidence type="ECO:0000256" key="10">
    <source>
        <dbReference type="ARBA" id="ARBA00023303"/>
    </source>
</evidence>
<dbReference type="PRINTS" id="PR00252">
    <property type="entry name" value="NRIONCHANNEL"/>
</dbReference>